<keyword evidence="1" id="KW-1133">Transmembrane helix</keyword>
<name>A0AAX3BA14_9MOLU</name>
<gene>
    <name evidence="2" type="ORF">H7686_0001280</name>
</gene>
<evidence type="ECO:0000256" key="1">
    <source>
        <dbReference type="SAM" id="Phobius"/>
    </source>
</evidence>
<dbReference type="AlphaFoldDB" id="A0AAX3BA14"/>
<keyword evidence="1" id="KW-0472">Membrane</keyword>
<keyword evidence="1" id="KW-0812">Transmembrane</keyword>
<protein>
    <submittedName>
        <fullName evidence="2">Uncharacterized protein</fullName>
    </submittedName>
</protein>
<organism evidence="2 3">
    <name type="scientific">Candidatus Phytoplasma asiaticum</name>
    <dbReference type="NCBI Taxonomy" id="2763338"/>
    <lineage>
        <taxon>Bacteria</taxon>
        <taxon>Bacillati</taxon>
        <taxon>Mycoplasmatota</taxon>
        <taxon>Mollicutes</taxon>
        <taxon>Acholeplasmatales</taxon>
        <taxon>Acholeplasmataceae</taxon>
        <taxon>Candidatus Phytoplasma</taxon>
        <taxon>16SrII (Peanut WB group)</taxon>
    </lineage>
</organism>
<accession>A0AAX3BA14</accession>
<feature type="transmembrane region" description="Helical" evidence="1">
    <location>
        <begin position="20"/>
        <end position="39"/>
    </location>
</feature>
<dbReference type="EMBL" id="CP097206">
    <property type="protein sequence ID" value="UQV27435.1"/>
    <property type="molecule type" value="Genomic_DNA"/>
</dbReference>
<reference evidence="2 3" key="1">
    <citation type="submission" date="2022-05" db="EMBL/GenBank/DDBJ databases">
        <title>'Parthenium hysterophorus' phyllody phytoplasma strain PR34.</title>
        <authorList>
            <person name="Kirdat K."/>
            <person name="Tiwarekar B."/>
            <person name="Yadav A."/>
        </authorList>
    </citation>
    <scope>NUCLEOTIDE SEQUENCE [LARGE SCALE GENOMIC DNA]</scope>
    <source>
        <strain evidence="2 3">PR34</strain>
    </source>
</reference>
<proteinExistence type="predicted"/>
<dbReference type="KEGG" id="pphy:H7686_0001280"/>
<evidence type="ECO:0000313" key="2">
    <source>
        <dbReference type="EMBL" id="UQV27435.1"/>
    </source>
</evidence>
<feature type="transmembrane region" description="Helical" evidence="1">
    <location>
        <begin position="99"/>
        <end position="116"/>
    </location>
</feature>
<sequence length="117" mass="13597">MPLILLSLSMFNNSKKLSSVKLLFFLILLIIFSSATYFIKLNNYSFSNHSLDYNYTHYSEQNLINLISCAFYNFTFQNNFLFLLFCIGALNSKFRNNKNYSLLAFCILIDILLTGIV</sequence>
<evidence type="ECO:0000313" key="3">
    <source>
        <dbReference type="Proteomes" id="UP000769022"/>
    </source>
</evidence>
<keyword evidence="3" id="KW-1185">Reference proteome</keyword>
<feature type="transmembrane region" description="Helical" evidence="1">
    <location>
        <begin position="63"/>
        <end position="87"/>
    </location>
</feature>
<dbReference type="Proteomes" id="UP000769022">
    <property type="component" value="Chromosome"/>
</dbReference>